<dbReference type="GO" id="GO:0046961">
    <property type="term" value="F:proton-transporting ATPase activity, rotational mechanism"/>
    <property type="evidence" value="ECO:0007669"/>
    <property type="project" value="InterPro"/>
</dbReference>
<dbReference type="SMR" id="A0A834LSR9"/>
<dbReference type="Proteomes" id="UP000626092">
    <property type="component" value="Unassembled WGS sequence"/>
</dbReference>
<accession>A0A834LSR9</accession>
<proteinExistence type="predicted"/>
<dbReference type="InterPro" id="IPR004908">
    <property type="entry name" value="ATPase_V1-cplx_hsu"/>
</dbReference>
<dbReference type="OrthoDB" id="1305140at2759"/>
<feature type="region of interest" description="Disordered" evidence="1">
    <location>
        <begin position="1"/>
        <end position="27"/>
    </location>
</feature>
<dbReference type="Pfam" id="PF03224">
    <property type="entry name" value="V-ATPase_H_N"/>
    <property type="match status" value="1"/>
</dbReference>
<feature type="region of interest" description="Disordered" evidence="1">
    <location>
        <begin position="192"/>
        <end position="214"/>
    </location>
</feature>
<evidence type="ECO:0000313" key="2">
    <source>
        <dbReference type="EMBL" id="KAF7146698.1"/>
    </source>
</evidence>
<evidence type="ECO:0000313" key="3">
    <source>
        <dbReference type="Proteomes" id="UP000626092"/>
    </source>
</evidence>
<comment type="caution">
    <text evidence="2">The sequence shown here is derived from an EMBL/GenBank/DDBJ whole genome shotgun (WGS) entry which is preliminary data.</text>
</comment>
<dbReference type="AlphaFoldDB" id="A0A834LSR9"/>
<sequence length="229" mass="25539">MTTRRLSSASPTTADVVPVISDDPYSPTKSSQFSATLRLLSQPSPTFYRLRCALSQTPTTSPKPSSKPYQLRVSLLHLQRPLKGYRCYSPLLRKHFVSADVTFFETVPYYSPAGARLQPPMLADLALSPCLPEIALRPPITPVRPPDTAPRPPIKQVVRVVVLTLRNLLPKGTFDAQIIDLGLPQTVQSLKAQSWGDEHTQAHRSRQKPSSYVDRGAKRRRCVFHFDPG</sequence>
<name>A0A834LSR9_RHOSS</name>
<reference evidence="2" key="1">
    <citation type="submission" date="2019-11" db="EMBL/GenBank/DDBJ databases">
        <authorList>
            <person name="Liu Y."/>
            <person name="Hou J."/>
            <person name="Li T.-Q."/>
            <person name="Guan C.-H."/>
            <person name="Wu X."/>
            <person name="Wu H.-Z."/>
            <person name="Ling F."/>
            <person name="Zhang R."/>
            <person name="Shi X.-G."/>
            <person name="Ren J.-P."/>
            <person name="Chen E.-F."/>
            <person name="Sun J.-M."/>
        </authorList>
    </citation>
    <scope>NUCLEOTIDE SEQUENCE</scope>
    <source>
        <strain evidence="2">Adult_tree_wgs_1</strain>
        <tissue evidence="2">Leaves</tissue>
    </source>
</reference>
<dbReference type="GO" id="GO:0000221">
    <property type="term" value="C:vacuolar proton-transporting V-type ATPase, V1 domain"/>
    <property type="evidence" value="ECO:0007669"/>
    <property type="project" value="InterPro"/>
</dbReference>
<evidence type="ECO:0000256" key="1">
    <source>
        <dbReference type="SAM" id="MobiDB-lite"/>
    </source>
</evidence>
<gene>
    <name evidence="2" type="ORF">RHSIM_Rhsim04G0133100</name>
</gene>
<dbReference type="Gene3D" id="1.25.10.10">
    <property type="entry name" value="Leucine-rich Repeat Variant"/>
    <property type="match status" value="1"/>
</dbReference>
<protein>
    <submittedName>
        <fullName evidence="2">Uncharacterized protein</fullName>
    </submittedName>
</protein>
<feature type="compositionally biased region" description="Polar residues" evidence="1">
    <location>
        <begin position="1"/>
        <end position="13"/>
    </location>
</feature>
<dbReference type="InterPro" id="IPR011989">
    <property type="entry name" value="ARM-like"/>
</dbReference>
<dbReference type="EMBL" id="WJXA01000004">
    <property type="protein sequence ID" value="KAF7146698.1"/>
    <property type="molecule type" value="Genomic_DNA"/>
</dbReference>
<keyword evidence="3" id="KW-1185">Reference proteome</keyword>
<organism evidence="2 3">
    <name type="scientific">Rhododendron simsii</name>
    <name type="common">Sims's rhododendron</name>
    <dbReference type="NCBI Taxonomy" id="118357"/>
    <lineage>
        <taxon>Eukaryota</taxon>
        <taxon>Viridiplantae</taxon>
        <taxon>Streptophyta</taxon>
        <taxon>Embryophyta</taxon>
        <taxon>Tracheophyta</taxon>
        <taxon>Spermatophyta</taxon>
        <taxon>Magnoliopsida</taxon>
        <taxon>eudicotyledons</taxon>
        <taxon>Gunneridae</taxon>
        <taxon>Pentapetalae</taxon>
        <taxon>asterids</taxon>
        <taxon>Ericales</taxon>
        <taxon>Ericaceae</taxon>
        <taxon>Ericoideae</taxon>
        <taxon>Rhodoreae</taxon>
        <taxon>Rhododendron</taxon>
    </lineage>
</organism>